<evidence type="ECO:0000313" key="2">
    <source>
        <dbReference type="Proteomes" id="UP000823388"/>
    </source>
</evidence>
<gene>
    <name evidence="1" type="ORF">PVAP13_3NG079681</name>
</gene>
<name>A0A8T0UCY0_PANVG</name>
<dbReference type="EMBL" id="CM029042">
    <property type="protein sequence ID" value="KAG2618594.1"/>
    <property type="molecule type" value="Genomic_DNA"/>
</dbReference>
<reference evidence="1" key="1">
    <citation type="submission" date="2020-05" db="EMBL/GenBank/DDBJ databases">
        <title>WGS assembly of Panicum virgatum.</title>
        <authorList>
            <person name="Lovell J.T."/>
            <person name="Jenkins J."/>
            <person name="Shu S."/>
            <person name="Juenger T.E."/>
            <person name="Schmutz J."/>
        </authorList>
    </citation>
    <scope>NUCLEOTIDE SEQUENCE</scope>
    <source>
        <strain evidence="1">AP13</strain>
    </source>
</reference>
<dbReference type="Proteomes" id="UP000823388">
    <property type="component" value="Chromosome 3N"/>
</dbReference>
<evidence type="ECO:0000313" key="1">
    <source>
        <dbReference type="EMBL" id="KAG2618594.1"/>
    </source>
</evidence>
<keyword evidence="2" id="KW-1185">Reference proteome</keyword>
<organism evidence="1 2">
    <name type="scientific">Panicum virgatum</name>
    <name type="common">Blackwell switchgrass</name>
    <dbReference type="NCBI Taxonomy" id="38727"/>
    <lineage>
        <taxon>Eukaryota</taxon>
        <taxon>Viridiplantae</taxon>
        <taxon>Streptophyta</taxon>
        <taxon>Embryophyta</taxon>
        <taxon>Tracheophyta</taxon>
        <taxon>Spermatophyta</taxon>
        <taxon>Magnoliopsida</taxon>
        <taxon>Liliopsida</taxon>
        <taxon>Poales</taxon>
        <taxon>Poaceae</taxon>
        <taxon>PACMAD clade</taxon>
        <taxon>Panicoideae</taxon>
        <taxon>Panicodae</taxon>
        <taxon>Paniceae</taxon>
        <taxon>Panicinae</taxon>
        <taxon>Panicum</taxon>
        <taxon>Panicum sect. Hiantes</taxon>
    </lineage>
</organism>
<comment type="caution">
    <text evidence="1">The sequence shown here is derived from an EMBL/GenBank/DDBJ whole genome shotgun (WGS) entry which is preliminary data.</text>
</comment>
<accession>A0A8T0UCY0</accession>
<protein>
    <submittedName>
        <fullName evidence="1">Uncharacterized protein</fullName>
    </submittedName>
</protein>
<sequence>MARPKHPSIWNILNNSMDIKFPINKCLDIFEKVFAFLNIDCIYSYTSPTILEIFF</sequence>
<dbReference type="AlphaFoldDB" id="A0A8T0UCY0"/>
<proteinExistence type="predicted"/>